<dbReference type="FunFam" id="1.20.1250.20:FF:000013">
    <property type="entry name" value="MFS general substrate transporter"/>
    <property type="match status" value="1"/>
</dbReference>
<dbReference type="AlphaFoldDB" id="A0A8H3IU15"/>
<evidence type="ECO:0000256" key="3">
    <source>
        <dbReference type="ARBA" id="ARBA00022692"/>
    </source>
</evidence>
<dbReference type="EMBL" id="CAJPDS010000062">
    <property type="protein sequence ID" value="CAF9932168.1"/>
    <property type="molecule type" value="Genomic_DNA"/>
</dbReference>
<evidence type="ECO:0000256" key="2">
    <source>
        <dbReference type="ARBA" id="ARBA00022448"/>
    </source>
</evidence>
<accession>A0A8H3IU15</accession>
<keyword evidence="10" id="KW-1185">Reference proteome</keyword>
<feature type="transmembrane region" description="Helical" evidence="7">
    <location>
        <begin position="342"/>
        <end position="359"/>
    </location>
</feature>
<dbReference type="InterPro" id="IPR011701">
    <property type="entry name" value="MFS"/>
</dbReference>
<dbReference type="PROSITE" id="PS50850">
    <property type="entry name" value="MFS"/>
    <property type="match status" value="1"/>
</dbReference>
<dbReference type="PANTHER" id="PTHR43791">
    <property type="entry name" value="PERMEASE-RELATED"/>
    <property type="match status" value="1"/>
</dbReference>
<dbReference type="Gene3D" id="1.20.1250.20">
    <property type="entry name" value="MFS general substrate transporter like domains"/>
    <property type="match status" value="2"/>
</dbReference>
<gene>
    <name evidence="9" type="ORF">HETSPECPRED_008285</name>
</gene>
<feature type="domain" description="Major facilitator superfamily (MFS) profile" evidence="8">
    <location>
        <begin position="49"/>
        <end position="489"/>
    </location>
</feature>
<dbReference type="Proteomes" id="UP000664521">
    <property type="component" value="Unassembled WGS sequence"/>
</dbReference>
<evidence type="ECO:0000256" key="6">
    <source>
        <dbReference type="SAM" id="MobiDB-lite"/>
    </source>
</evidence>
<feature type="transmembrane region" description="Helical" evidence="7">
    <location>
        <begin position="227"/>
        <end position="249"/>
    </location>
</feature>
<evidence type="ECO:0000256" key="7">
    <source>
        <dbReference type="SAM" id="Phobius"/>
    </source>
</evidence>
<evidence type="ECO:0000256" key="1">
    <source>
        <dbReference type="ARBA" id="ARBA00004141"/>
    </source>
</evidence>
<dbReference type="InterPro" id="IPR036259">
    <property type="entry name" value="MFS_trans_sf"/>
</dbReference>
<keyword evidence="4 7" id="KW-1133">Transmembrane helix</keyword>
<feature type="transmembrane region" description="Helical" evidence="7">
    <location>
        <begin position="425"/>
        <end position="446"/>
    </location>
</feature>
<dbReference type="SUPFAM" id="SSF103473">
    <property type="entry name" value="MFS general substrate transporter"/>
    <property type="match status" value="1"/>
</dbReference>
<dbReference type="GO" id="GO:0016020">
    <property type="term" value="C:membrane"/>
    <property type="evidence" value="ECO:0007669"/>
    <property type="project" value="UniProtKB-SubCell"/>
</dbReference>
<feature type="transmembrane region" description="Helical" evidence="7">
    <location>
        <begin position="49"/>
        <end position="67"/>
    </location>
</feature>
<reference evidence="9" key="1">
    <citation type="submission" date="2021-03" db="EMBL/GenBank/DDBJ databases">
        <authorList>
            <person name="Tagirdzhanova G."/>
        </authorList>
    </citation>
    <scope>NUCLEOTIDE SEQUENCE</scope>
</reference>
<evidence type="ECO:0000259" key="8">
    <source>
        <dbReference type="PROSITE" id="PS50850"/>
    </source>
</evidence>
<feature type="region of interest" description="Disordered" evidence="6">
    <location>
        <begin position="1"/>
        <end position="22"/>
    </location>
</feature>
<feature type="transmembrane region" description="Helical" evidence="7">
    <location>
        <begin position="87"/>
        <end position="105"/>
    </location>
</feature>
<dbReference type="OrthoDB" id="3639251at2759"/>
<evidence type="ECO:0000256" key="4">
    <source>
        <dbReference type="ARBA" id="ARBA00022989"/>
    </source>
</evidence>
<feature type="transmembrane region" description="Helical" evidence="7">
    <location>
        <begin position="160"/>
        <end position="182"/>
    </location>
</feature>
<evidence type="ECO:0000313" key="9">
    <source>
        <dbReference type="EMBL" id="CAF9932168.1"/>
    </source>
</evidence>
<comment type="caution">
    <text evidence="9">The sequence shown here is derived from an EMBL/GenBank/DDBJ whole genome shotgun (WGS) entry which is preliminary data.</text>
</comment>
<sequence length="503" mass="55033">MHTEADEKGGGDIKDSGSVDDVSVSDIDKDDVYSLREQRAIIHRIDRRLVITCGIIYCFSLIDRGNLGNAAIAGMTDELSLGVHFRYSIIVLVFFPTYVVFQPPATVLTRKLGPRKFLASICLLWGVIEIVGTGAHAFSVDDELTFVKAFGFVHKWTHLVALRVLLGILESGLYPSIVYLLATWYSRYDVGKRYSAFYIIGCIALAFGGILAFGLMQMDGLAGKAGWRWIFIIEGTITCVVSFGAYFFLVDFPEKAHTSWNFLNQQECDFVIRRVNKDRGDALPESFTLARFLKPALDFKLWAFALISFFIITVTTSISVFLPIILKTGMGFSTGASQCLAAPPYVLAVLLMMLSAYLGDHYQVRGPILIVNSLIALIGLPLMGFASTPAARYFGVFLVTAGTNANIPTALAYQANNVRGQWKRALCSAMFVAFGGIGGISGGTIFRAQDAPRYLPGIGAAIACNALVILSVLALSGSFWLANRKADRGEIVIEGSRTFRYTI</sequence>
<feature type="transmembrane region" description="Helical" evidence="7">
    <location>
        <begin position="393"/>
        <end position="413"/>
    </location>
</feature>
<evidence type="ECO:0000313" key="10">
    <source>
        <dbReference type="Proteomes" id="UP000664521"/>
    </source>
</evidence>
<dbReference type="FunFam" id="1.20.1250.20:FF:000779">
    <property type="entry name" value="Phthalate transporter, putative"/>
    <property type="match status" value="1"/>
</dbReference>
<keyword evidence="2" id="KW-0813">Transport</keyword>
<dbReference type="GO" id="GO:0022857">
    <property type="term" value="F:transmembrane transporter activity"/>
    <property type="evidence" value="ECO:0007669"/>
    <property type="project" value="InterPro"/>
</dbReference>
<evidence type="ECO:0000256" key="5">
    <source>
        <dbReference type="ARBA" id="ARBA00023136"/>
    </source>
</evidence>
<feature type="transmembrane region" description="Helical" evidence="7">
    <location>
        <begin position="366"/>
        <end position="387"/>
    </location>
</feature>
<dbReference type="PANTHER" id="PTHR43791:SF47">
    <property type="entry name" value="MAJOR FACILITATOR SUPERFAMILY (MFS) PROFILE DOMAIN-CONTAINING PROTEIN-RELATED"/>
    <property type="match status" value="1"/>
</dbReference>
<dbReference type="Pfam" id="PF07690">
    <property type="entry name" value="MFS_1"/>
    <property type="match status" value="1"/>
</dbReference>
<name>A0A8H3IU15_9LECA</name>
<feature type="transmembrane region" description="Helical" evidence="7">
    <location>
        <begin position="194"/>
        <end position="215"/>
    </location>
</feature>
<keyword evidence="5 7" id="KW-0472">Membrane</keyword>
<organism evidence="9 10">
    <name type="scientific">Heterodermia speciosa</name>
    <dbReference type="NCBI Taxonomy" id="116794"/>
    <lineage>
        <taxon>Eukaryota</taxon>
        <taxon>Fungi</taxon>
        <taxon>Dikarya</taxon>
        <taxon>Ascomycota</taxon>
        <taxon>Pezizomycotina</taxon>
        <taxon>Lecanoromycetes</taxon>
        <taxon>OSLEUM clade</taxon>
        <taxon>Lecanoromycetidae</taxon>
        <taxon>Caliciales</taxon>
        <taxon>Physciaceae</taxon>
        <taxon>Heterodermia</taxon>
    </lineage>
</organism>
<feature type="transmembrane region" description="Helical" evidence="7">
    <location>
        <begin position="458"/>
        <end position="482"/>
    </location>
</feature>
<comment type="subcellular location">
    <subcellularLocation>
        <location evidence="1">Membrane</location>
        <topology evidence="1">Multi-pass membrane protein</topology>
    </subcellularLocation>
</comment>
<feature type="transmembrane region" description="Helical" evidence="7">
    <location>
        <begin position="301"/>
        <end position="322"/>
    </location>
</feature>
<feature type="transmembrane region" description="Helical" evidence="7">
    <location>
        <begin position="117"/>
        <end position="140"/>
    </location>
</feature>
<feature type="compositionally biased region" description="Basic and acidic residues" evidence="6">
    <location>
        <begin position="1"/>
        <end position="17"/>
    </location>
</feature>
<proteinExistence type="predicted"/>
<keyword evidence="3 7" id="KW-0812">Transmembrane</keyword>
<dbReference type="InterPro" id="IPR020846">
    <property type="entry name" value="MFS_dom"/>
</dbReference>
<protein>
    <recommendedName>
        <fullName evidence="8">Major facilitator superfamily (MFS) profile domain-containing protein</fullName>
    </recommendedName>
</protein>